<evidence type="ECO:0000313" key="2">
    <source>
        <dbReference type="Proteomes" id="UP000814033"/>
    </source>
</evidence>
<organism evidence="1 2">
    <name type="scientific">Auriscalpium vulgare</name>
    <dbReference type="NCBI Taxonomy" id="40419"/>
    <lineage>
        <taxon>Eukaryota</taxon>
        <taxon>Fungi</taxon>
        <taxon>Dikarya</taxon>
        <taxon>Basidiomycota</taxon>
        <taxon>Agaricomycotina</taxon>
        <taxon>Agaricomycetes</taxon>
        <taxon>Russulales</taxon>
        <taxon>Auriscalpiaceae</taxon>
        <taxon>Auriscalpium</taxon>
    </lineage>
</organism>
<sequence length="264" mass="27375">MSTGIAGTISEDIPAHLPANIDFVDVYLNGPGAVDVYHTPCTAGLDAVGHTRIRLEVASPLHQGSSLPAEVHSIATNLASTSAAFACVASNRVMPSVPPVVQAESRETQAPPPTDDTADWAAPFHSIATDLASPSAALEFVASTRATLSVFPVLQAASLEGQAPPPTDDAADWEVPDSEPEDLLVLPRSLTSEQPDHHAPLHGQTAASTTSTSPPPSSSDSWLDGVSPSAIPPLLNLPSDILQMLLDSDSDVSEPHIQAMVPDT</sequence>
<evidence type="ECO:0000313" key="1">
    <source>
        <dbReference type="EMBL" id="KAI0038913.1"/>
    </source>
</evidence>
<proteinExistence type="predicted"/>
<accession>A0ACB8R4J4</accession>
<name>A0ACB8R4J4_9AGAM</name>
<dbReference type="Proteomes" id="UP000814033">
    <property type="component" value="Unassembled WGS sequence"/>
</dbReference>
<reference evidence="1" key="2">
    <citation type="journal article" date="2022" name="New Phytol.">
        <title>Evolutionary transition to the ectomycorrhizal habit in the genomes of a hyperdiverse lineage of mushroom-forming fungi.</title>
        <authorList>
            <person name="Looney B."/>
            <person name="Miyauchi S."/>
            <person name="Morin E."/>
            <person name="Drula E."/>
            <person name="Courty P.E."/>
            <person name="Kohler A."/>
            <person name="Kuo A."/>
            <person name="LaButti K."/>
            <person name="Pangilinan J."/>
            <person name="Lipzen A."/>
            <person name="Riley R."/>
            <person name="Andreopoulos W."/>
            <person name="He G."/>
            <person name="Johnson J."/>
            <person name="Nolan M."/>
            <person name="Tritt A."/>
            <person name="Barry K.W."/>
            <person name="Grigoriev I.V."/>
            <person name="Nagy L.G."/>
            <person name="Hibbett D."/>
            <person name="Henrissat B."/>
            <person name="Matheny P.B."/>
            <person name="Labbe J."/>
            <person name="Martin F.M."/>
        </authorList>
    </citation>
    <scope>NUCLEOTIDE SEQUENCE</scope>
    <source>
        <strain evidence="1">FP105234-sp</strain>
    </source>
</reference>
<gene>
    <name evidence="1" type="ORF">FA95DRAFT_1613013</name>
</gene>
<dbReference type="EMBL" id="MU276389">
    <property type="protein sequence ID" value="KAI0038913.1"/>
    <property type="molecule type" value="Genomic_DNA"/>
</dbReference>
<protein>
    <submittedName>
        <fullName evidence="1">Uncharacterized protein</fullName>
    </submittedName>
</protein>
<keyword evidence="2" id="KW-1185">Reference proteome</keyword>
<reference evidence="1" key="1">
    <citation type="submission" date="2021-02" db="EMBL/GenBank/DDBJ databases">
        <authorList>
            <consortium name="DOE Joint Genome Institute"/>
            <person name="Ahrendt S."/>
            <person name="Looney B.P."/>
            <person name="Miyauchi S."/>
            <person name="Morin E."/>
            <person name="Drula E."/>
            <person name="Courty P.E."/>
            <person name="Chicoki N."/>
            <person name="Fauchery L."/>
            <person name="Kohler A."/>
            <person name="Kuo A."/>
            <person name="Labutti K."/>
            <person name="Pangilinan J."/>
            <person name="Lipzen A."/>
            <person name="Riley R."/>
            <person name="Andreopoulos W."/>
            <person name="He G."/>
            <person name="Johnson J."/>
            <person name="Barry K.W."/>
            <person name="Grigoriev I.V."/>
            <person name="Nagy L."/>
            <person name="Hibbett D."/>
            <person name="Henrissat B."/>
            <person name="Matheny P.B."/>
            <person name="Labbe J."/>
            <person name="Martin F."/>
        </authorList>
    </citation>
    <scope>NUCLEOTIDE SEQUENCE</scope>
    <source>
        <strain evidence="1">FP105234-sp</strain>
    </source>
</reference>
<comment type="caution">
    <text evidence="1">The sequence shown here is derived from an EMBL/GenBank/DDBJ whole genome shotgun (WGS) entry which is preliminary data.</text>
</comment>